<gene>
    <name evidence="5" type="ORF">RM844_25125</name>
</gene>
<dbReference type="InterPro" id="IPR017871">
    <property type="entry name" value="ABC_transporter-like_CS"/>
</dbReference>
<dbReference type="CDD" id="cd03230">
    <property type="entry name" value="ABC_DR_subfamily_A"/>
    <property type="match status" value="1"/>
</dbReference>
<evidence type="ECO:0000256" key="1">
    <source>
        <dbReference type="ARBA" id="ARBA00022741"/>
    </source>
</evidence>
<keyword evidence="1" id="KW-0547">Nucleotide-binding</keyword>
<proteinExistence type="predicted"/>
<evidence type="ECO:0000313" key="5">
    <source>
        <dbReference type="EMBL" id="MDT0269570.1"/>
    </source>
</evidence>
<feature type="domain" description="ABC transporter" evidence="4">
    <location>
        <begin position="17"/>
        <end position="245"/>
    </location>
</feature>
<dbReference type="EMBL" id="JAVREO010000017">
    <property type="protein sequence ID" value="MDT0269570.1"/>
    <property type="molecule type" value="Genomic_DNA"/>
</dbReference>
<feature type="region of interest" description="Disordered" evidence="3">
    <location>
        <begin position="253"/>
        <end position="290"/>
    </location>
</feature>
<dbReference type="PANTHER" id="PTHR43038">
    <property type="entry name" value="ATP-BINDING CASSETTE, SUB-FAMILY H, MEMBER 1"/>
    <property type="match status" value="1"/>
</dbReference>
<dbReference type="Pfam" id="PF00005">
    <property type="entry name" value="ABC_tran"/>
    <property type="match status" value="1"/>
</dbReference>
<name>A0ABU2JX81_9ACTN</name>
<dbReference type="InterPro" id="IPR003593">
    <property type="entry name" value="AAA+_ATPase"/>
</dbReference>
<dbReference type="GO" id="GO:0005524">
    <property type="term" value="F:ATP binding"/>
    <property type="evidence" value="ECO:0007669"/>
    <property type="project" value="UniProtKB-KW"/>
</dbReference>
<evidence type="ECO:0000256" key="2">
    <source>
        <dbReference type="ARBA" id="ARBA00022840"/>
    </source>
</evidence>
<evidence type="ECO:0000313" key="6">
    <source>
        <dbReference type="Proteomes" id="UP001183410"/>
    </source>
</evidence>
<organism evidence="5 6">
    <name type="scientific">Streptomyces chisholmiae</name>
    <dbReference type="NCBI Taxonomy" id="3075540"/>
    <lineage>
        <taxon>Bacteria</taxon>
        <taxon>Bacillati</taxon>
        <taxon>Actinomycetota</taxon>
        <taxon>Actinomycetes</taxon>
        <taxon>Kitasatosporales</taxon>
        <taxon>Streptomycetaceae</taxon>
        <taxon>Streptomyces</taxon>
    </lineage>
</organism>
<dbReference type="InterPro" id="IPR027417">
    <property type="entry name" value="P-loop_NTPase"/>
</dbReference>
<dbReference type="PROSITE" id="PS50893">
    <property type="entry name" value="ABC_TRANSPORTER_2"/>
    <property type="match status" value="1"/>
</dbReference>
<protein>
    <submittedName>
        <fullName evidence="5">ABC transporter ATP-binding protein</fullName>
    </submittedName>
</protein>
<keyword evidence="2 5" id="KW-0067">ATP-binding</keyword>
<reference evidence="6" key="1">
    <citation type="submission" date="2023-07" db="EMBL/GenBank/DDBJ databases">
        <title>30 novel species of actinomycetes from the DSMZ collection.</title>
        <authorList>
            <person name="Nouioui I."/>
        </authorList>
    </citation>
    <scope>NUCLEOTIDE SEQUENCE [LARGE SCALE GENOMIC DNA]</scope>
    <source>
        <strain evidence="6">DSM 44915</strain>
    </source>
</reference>
<comment type="caution">
    <text evidence="5">The sequence shown here is derived from an EMBL/GenBank/DDBJ whole genome shotgun (WGS) entry which is preliminary data.</text>
</comment>
<dbReference type="InterPro" id="IPR003439">
    <property type="entry name" value="ABC_transporter-like_ATP-bd"/>
</dbReference>
<dbReference type="Gene3D" id="3.40.50.300">
    <property type="entry name" value="P-loop containing nucleotide triphosphate hydrolases"/>
    <property type="match status" value="1"/>
</dbReference>
<dbReference type="SMART" id="SM00382">
    <property type="entry name" value="AAA"/>
    <property type="match status" value="1"/>
</dbReference>
<dbReference type="Proteomes" id="UP001183410">
    <property type="component" value="Unassembled WGS sequence"/>
</dbReference>
<dbReference type="RefSeq" id="WP_311669643.1">
    <property type="nucleotide sequence ID" value="NZ_JAVREO010000017.1"/>
</dbReference>
<dbReference type="PROSITE" id="PS00211">
    <property type="entry name" value="ABC_TRANSPORTER_1"/>
    <property type="match status" value="1"/>
</dbReference>
<evidence type="ECO:0000259" key="4">
    <source>
        <dbReference type="PROSITE" id="PS50893"/>
    </source>
</evidence>
<dbReference type="SUPFAM" id="SSF52540">
    <property type="entry name" value="P-loop containing nucleoside triphosphate hydrolases"/>
    <property type="match status" value="1"/>
</dbReference>
<keyword evidence="6" id="KW-1185">Reference proteome</keyword>
<sequence length="290" mass="30506">MTNKSPGGPPDHPGPAVRAQGLRVTRGRREVLRGLDFTVPAGTVTGLLGPSGCGKTTLMRAVVGAQRQVAGELRVLGEPAGAAGLRARLGYVTQAPSVYADLTVRRNLDYFAAVLGLPRAARAGEVDRVLHEVDLTDHATSLTRDLSGGQRSRVSLAAALLGTPELLVLDEPTVGLDPVLRRSLWDLFHRLAAQRGTTLLISSHVMDEADRCQRLILLREGRVLAEDTPAGLRRHSGVDSVEAAFLALVEADAASPSRPAGTPEPAVEPPAPDPAGTARPPAAGPRREES</sequence>
<accession>A0ABU2JX81</accession>
<feature type="compositionally biased region" description="Low complexity" evidence="3">
    <location>
        <begin position="253"/>
        <end position="265"/>
    </location>
</feature>
<evidence type="ECO:0000256" key="3">
    <source>
        <dbReference type="SAM" id="MobiDB-lite"/>
    </source>
</evidence>
<dbReference type="PANTHER" id="PTHR43038:SF3">
    <property type="entry name" value="ABC TRANSPORTER G FAMILY MEMBER 20 ISOFORM X1"/>
    <property type="match status" value="1"/>
</dbReference>
<feature type="region of interest" description="Disordered" evidence="3">
    <location>
        <begin position="1"/>
        <end position="20"/>
    </location>
</feature>